<dbReference type="PANTHER" id="PTHR43682">
    <property type="entry name" value="LACTATE UTILIZATION PROTEIN C"/>
    <property type="match status" value="1"/>
</dbReference>
<accession>A0A372IKD9</accession>
<evidence type="ECO:0000259" key="1">
    <source>
        <dbReference type="Pfam" id="PF02589"/>
    </source>
</evidence>
<evidence type="ECO:0000313" key="2">
    <source>
        <dbReference type="EMBL" id="RFU15231.1"/>
    </source>
</evidence>
<organism evidence="2 3">
    <name type="scientific">Paracidobacterium acidisoli</name>
    <dbReference type="NCBI Taxonomy" id="2303751"/>
    <lineage>
        <taxon>Bacteria</taxon>
        <taxon>Pseudomonadati</taxon>
        <taxon>Acidobacteriota</taxon>
        <taxon>Terriglobia</taxon>
        <taxon>Terriglobales</taxon>
        <taxon>Acidobacteriaceae</taxon>
        <taxon>Paracidobacterium</taxon>
    </lineage>
</organism>
<protein>
    <recommendedName>
        <fullName evidence="1">LUD domain-containing protein</fullName>
    </recommendedName>
</protein>
<evidence type="ECO:0000313" key="3">
    <source>
        <dbReference type="Proteomes" id="UP000264702"/>
    </source>
</evidence>
<comment type="caution">
    <text evidence="2">The sequence shown here is derived from an EMBL/GenBank/DDBJ whole genome shotgun (WGS) entry which is preliminary data.</text>
</comment>
<dbReference type="SUPFAM" id="SSF100950">
    <property type="entry name" value="NagB/RpiA/CoA transferase-like"/>
    <property type="match status" value="1"/>
</dbReference>
<gene>
    <name evidence="2" type="ORF">D0Y96_16180</name>
</gene>
<keyword evidence="3" id="KW-1185">Reference proteome</keyword>
<dbReference type="OrthoDB" id="9794157at2"/>
<dbReference type="InterPro" id="IPR024185">
    <property type="entry name" value="FTHF_cligase-like_sf"/>
</dbReference>
<proteinExistence type="predicted"/>
<dbReference type="Proteomes" id="UP000264702">
    <property type="component" value="Unassembled WGS sequence"/>
</dbReference>
<feature type="domain" description="LUD" evidence="1">
    <location>
        <begin position="51"/>
        <end position="228"/>
    </location>
</feature>
<reference evidence="2 3" key="1">
    <citation type="submission" date="2018-08" db="EMBL/GenBank/DDBJ databases">
        <title>Acidipila sp. 4G-K13, an acidobacterium isolated from forest soil.</title>
        <authorList>
            <person name="Gao Z.-H."/>
            <person name="Qiu L.-H."/>
        </authorList>
    </citation>
    <scope>NUCLEOTIDE SEQUENCE [LARGE SCALE GENOMIC DNA]</scope>
    <source>
        <strain evidence="2 3">4G-K13</strain>
    </source>
</reference>
<dbReference type="InterPro" id="IPR003741">
    <property type="entry name" value="LUD_dom"/>
</dbReference>
<dbReference type="InterPro" id="IPR037171">
    <property type="entry name" value="NagB/RpiA_transferase-like"/>
</dbReference>
<dbReference type="Gene3D" id="3.40.50.10420">
    <property type="entry name" value="NagB/RpiA/CoA transferase-like"/>
    <property type="match status" value="1"/>
</dbReference>
<dbReference type="RefSeq" id="WP_117302001.1">
    <property type="nucleotide sequence ID" value="NZ_QVQT02000006.1"/>
</dbReference>
<dbReference type="Pfam" id="PF02589">
    <property type="entry name" value="LUD_dom"/>
    <property type="match status" value="1"/>
</dbReference>
<sequence length="229" mass="24539">MSGTREAVLKRIRSAIGGSSADAAAREAEREVLPREYRRAGSLDADARLAMFIERLHEYDANVVRTDAARVAVAIGAILQEHGQRSVIVADGFPVEMLPDPITPKSGAAGGPAESFAFRREEKANVEDLDRCDGIITSCFAGIAFTGSIVLTHGPGEGARRFTLLPDRHLCVVRTEQVVETVPEAMDRLAGFATAPITFISGPSATADIEMMRVRGVHGPRFLDVVLVG</sequence>
<name>A0A372IKD9_9BACT</name>
<dbReference type="AlphaFoldDB" id="A0A372IKD9"/>
<dbReference type="EMBL" id="QVQT01000006">
    <property type="protein sequence ID" value="RFU15231.1"/>
    <property type="molecule type" value="Genomic_DNA"/>
</dbReference>
<dbReference type="PANTHER" id="PTHR43682:SF1">
    <property type="entry name" value="LACTATE UTILIZATION PROTEIN C"/>
    <property type="match status" value="1"/>
</dbReference>